<evidence type="ECO:0008006" key="3">
    <source>
        <dbReference type="Google" id="ProtNLM"/>
    </source>
</evidence>
<proteinExistence type="predicted"/>
<organism evidence="1 2">
    <name type="scientific">Deinococcus oregonensis</name>
    <dbReference type="NCBI Taxonomy" id="1805970"/>
    <lineage>
        <taxon>Bacteria</taxon>
        <taxon>Thermotogati</taxon>
        <taxon>Deinococcota</taxon>
        <taxon>Deinococci</taxon>
        <taxon>Deinococcales</taxon>
        <taxon>Deinococcaceae</taxon>
        <taxon>Deinococcus</taxon>
    </lineage>
</organism>
<name>A0ABV6AWY1_9DEIO</name>
<comment type="caution">
    <text evidence="1">The sequence shown here is derived from an EMBL/GenBank/DDBJ whole genome shotgun (WGS) entry which is preliminary data.</text>
</comment>
<evidence type="ECO:0000313" key="1">
    <source>
        <dbReference type="EMBL" id="MFB9991930.1"/>
    </source>
</evidence>
<reference evidence="1 2" key="1">
    <citation type="submission" date="2024-09" db="EMBL/GenBank/DDBJ databases">
        <authorList>
            <person name="Sun Q."/>
            <person name="Mori K."/>
        </authorList>
    </citation>
    <scope>NUCLEOTIDE SEQUENCE [LARGE SCALE GENOMIC DNA]</scope>
    <source>
        <strain evidence="1 2">JCM 13503</strain>
    </source>
</reference>
<dbReference type="RefSeq" id="WP_380007892.1">
    <property type="nucleotide sequence ID" value="NZ_JBHLYR010000025.1"/>
</dbReference>
<accession>A0ABV6AWY1</accession>
<sequence length="219" mass="24732">MLPAQGAHALTSGRLAMADRVGFMLGGSDGILSHFLVQPLQDFHAWYEEALQEFPDEFNATRWRFLGKILEQGPVALEDASPSDVNGLLLDYYGSYANFHGLIRELHDYWDKLSYHQLLVEVLEQQGHSVVTKLLTHTVMGRLTIADPSFPLNDWRDYELSYWTADEVITLKDALGKITEETLPSLMDDEMLLHAFQTTRETLDMAASQATGVIIFVGW</sequence>
<keyword evidence="2" id="KW-1185">Reference proteome</keyword>
<protein>
    <recommendedName>
        <fullName evidence="3">DUF1877 family protein</fullName>
    </recommendedName>
</protein>
<dbReference type="EMBL" id="JBHLYR010000025">
    <property type="protein sequence ID" value="MFB9991930.1"/>
    <property type="molecule type" value="Genomic_DNA"/>
</dbReference>
<evidence type="ECO:0000313" key="2">
    <source>
        <dbReference type="Proteomes" id="UP001589733"/>
    </source>
</evidence>
<dbReference type="Proteomes" id="UP001589733">
    <property type="component" value="Unassembled WGS sequence"/>
</dbReference>
<gene>
    <name evidence="1" type="ORF">ACFFLM_08135</name>
</gene>